<evidence type="ECO:0008006" key="5">
    <source>
        <dbReference type="Google" id="ProtNLM"/>
    </source>
</evidence>
<accession>A0A1B0C152</accession>
<reference evidence="3" key="2">
    <citation type="submission" date="2020-05" db="UniProtKB">
        <authorList>
            <consortium name="EnsemblMetazoa"/>
        </authorList>
    </citation>
    <scope>IDENTIFICATION</scope>
    <source>
        <strain evidence="3">IAEA</strain>
    </source>
</reference>
<dbReference type="VEuPathDB" id="VectorBase:GPPI046380"/>
<dbReference type="GO" id="GO:0008777">
    <property type="term" value="F:acetylornithine deacetylase activity"/>
    <property type="evidence" value="ECO:0007669"/>
    <property type="project" value="TreeGrafter"/>
</dbReference>
<proteinExistence type="predicted"/>
<evidence type="ECO:0000256" key="1">
    <source>
        <dbReference type="ARBA" id="ARBA00022801"/>
    </source>
</evidence>
<name>A0A1B0C152_9MUSC</name>
<keyword evidence="2" id="KW-0862">Zinc</keyword>
<dbReference type="Proteomes" id="UP000092460">
    <property type="component" value="Unassembled WGS sequence"/>
</dbReference>
<organism evidence="3 4">
    <name type="scientific">Glossina palpalis gambiensis</name>
    <dbReference type="NCBI Taxonomy" id="67801"/>
    <lineage>
        <taxon>Eukaryota</taxon>
        <taxon>Metazoa</taxon>
        <taxon>Ecdysozoa</taxon>
        <taxon>Arthropoda</taxon>
        <taxon>Hexapoda</taxon>
        <taxon>Insecta</taxon>
        <taxon>Pterygota</taxon>
        <taxon>Neoptera</taxon>
        <taxon>Endopterygota</taxon>
        <taxon>Diptera</taxon>
        <taxon>Brachycera</taxon>
        <taxon>Muscomorpha</taxon>
        <taxon>Hippoboscoidea</taxon>
        <taxon>Glossinidae</taxon>
        <taxon>Glossina</taxon>
    </lineage>
</organism>
<keyword evidence="4" id="KW-1185">Reference proteome</keyword>
<evidence type="ECO:0000256" key="2">
    <source>
        <dbReference type="ARBA" id="ARBA00022833"/>
    </source>
</evidence>
<dbReference type="Pfam" id="PF01546">
    <property type="entry name" value="Peptidase_M20"/>
    <property type="match status" value="1"/>
</dbReference>
<dbReference type="InterPro" id="IPR001261">
    <property type="entry name" value="ArgE/DapE_CS"/>
</dbReference>
<dbReference type="InterPro" id="IPR002933">
    <property type="entry name" value="Peptidase_M20"/>
</dbReference>
<dbReference type="Gene3D" id="3.40.630.10">
    <property type="entry name" value="Zn peptidases"/>
    <property type="match status" value="1"/>
</dbReference>
<dbReference type="EMBL" id="JXJN01023879">
    <property type="status" value="NOT_ANNOTATED_CDS"/>
    <property type="molecule type" value="Genomic_DNA"/>
</dbReference>
<protein>
    <recommendedName>
        <fullName evidence="5">Succinyl-diaminopimelate desuccinylase</fullName>
    </recommendedName>
</protein>
<dbReference type="InterPro" id="IPR050072">
    <property type="entry name" value="Peptidase_M20A"/>
</dbReference>
<dbReference type="PROSITE" id="PS00758">
    <property type="entry name" value="ARGE_DAPE_CPG2_1"/>
    <property type="match status" value="1"/>
</dbReference>
<dbReference type="SUPFAM" id="SSF53187">
    <property type="entry name" value="Zn-dependent exopeptidases"/>
    <property type="match status" value="1"/>
</dbReference>
<dbReference type="PANTHER" id="PTHR43808:SF31">
    <property type="entry name" value="N-ACETYL-L-CITRULLINE DEACETYLASE"/>
    <property type="match status" value="1"/>
</dbReference>
<dbReference type="EMBL" id="JXJN01023878">
    <property type="status" value="NOT_ANNOTATED_CDS"/>
    <property type="molecule type" value="Genomic_DNA"/>
</dbReference>
<dbReference type="STRING" id="67801.A0A1B0C152"/>
<evidence type="ECO:0000313" key="3">
    <source>
        <dbReference type="EnsemblMetazoa" id="GPPI046380-PA"/>
    </source>
</evidence>
<evidence type="ECO:0000313" key="4">
    <source>
        <dbReference type="Proteomes" id="UP000092460"/>
    </source>
</evidence>
<dbReference type="GO" id="GO:0006526">
    <property type="term" value="P:L-arginine biosynthetic process"/>
    <property type="evidence" value="ECO:0007669"/>
    <property type="project" value="TreeGrafter"/>
</dbReference>
<keyword evidence="1" id="KW-0378">Hydrolase</keyword>
<reference evidence="4" key="1">
    <citation type="submission" date="2015-01" db="EMBL/GenBank/DDBJ databases">
        <authorList>
            <person name="Aksoy S."/>
            <person name="Warren W."/>
            <person name="Wilson R.K."/>
        </authorList>
    </citation>
    <scope>NUCLEOTIDE SEQUENCE [LARGE SCALE GENOMIC DNA]</scope>
    <source>
        <strain evidence="4">IAEA</strain>
    </source>
</reference>
<sequence>MSFKKQVINLACNLIKCPSLTPNDAGCNKIIISYLRKIGFKTEIMQFGNTTNIWAYRGKGYTVLFAGHTDVVNIGNLKYWKFPPFEPTLNNGFLYGRGASDMKGAISAMLVASREFFYTNKNFNQGRLAFLISSDEEGSVNLAINQLIKTSWNDKMCILPPTSMQIVKIKSDSKSCNNVTPNQVFCHVIFKIHTKIIYDASDT</sequence>
<dbReference type="EnsemblMetazoa" id="GPPI046380-RA">
    <property type="protein sequence ID" value="GPPI046380-PA"/>
    <property type="gene ID" value="GPPI046380"/>
</dbReference>
<dbReference type="PANTHER" id="PTHR43808">
    <property type="entry name" value="ACETYLORNITHINE DEACETYLASE"/>
    <property type="match status" value="1"/>
</dbReference>
<dbReference type="AlphaFoldDB" id="A0A1B0C152"/>